<organism evidence="1 2">
    <name type="scientific">Pseudomonas frederiksbergensis</name>
    <dbReference type="NCBI Taxonomy" id="104087"/>
    <lineage>
        <taxon>Bacteria</taxon>
        <taxon>Pseudomonadati</taxon>
        <taxon>Pseudomonadota</taxon>
        <taxon>Gammaproteobacteria</taxon>
        <taxon>Pseudomonadales</taxon>
        <taxon>Pseudomonadaceae</taxon>
        <taxon>Pseudomonas</taxon>
    </lineage>
</organism>
<proteinExistence type="predicted"/>
<protein>
    <submittedName>
        <fullName evidence="1">Uncharacterized protein</fullName>
    </submittedName>
</protein>
<dbReference type="EMBL" id="MOBQ01000007">
    <property type="protein sequence ID" value="RON50047.1"/>
    <property type="molecule type" value="Genomic_DNA"/>
</dbReference>
<reference evidence="1 2" key="1">
    <citation type="submission" date="2016-10" db="EMBL/GenBank/DDBJ databases">
        <title>Comparative genome analysis of multiple Pseudomonas spp. focuses on biocontrol and plant growth promoting traits.</title>
        <authorList>
            <person name="Tao X.-Y."/>
            <person name="Taylor C.G."/>
        </authorList>
    </citation>
    <scope>NUCLEOTIDE SEQUENCE [LARGE SCALE GENOMIC DNA]</scope>
    <source>
        <strain evidence="1 2">37A10</strain>
    </source>
</reference>
<comment type="caution">
    <text evidence="1">The sequence shown here is derived from an EMBL/GenBank/DDBJ whole genome shotgun (WGS) entry which is preliminary data.</text>
</comment>
<dbReference type="Proteomes" id="UP000285349">
    <property type="component" value="Unassembled WGS sequence"/>
</dbReference>
<gene>
    <name evidence="1" type="ORF">BK666_05550</name>
</gene>
<name>A0A423KCS9_9PSED</name>
<evidence type="ECO:0000313" key="1">
    <source>
        <dbReference type="EMBL" id="RON50047.1"/>
    </source>
</evidence>
<dbReference type="AlphaFoldDB" id="A0A423KCS9"/>
<accession>A0A423KCS9</accession>
<sequence length="142" mass="15435">MGAAITIVVMGVTTQAFMEWKAVESQRRIAACEVAQQHMENLEIQTRAMAAGLSVDGYAEAEKTEAGKLIKALDTASNEAEVEAVIDAHAAELKSQEASTDAEVKSQGSQLFLEQQLKKQRISPDIKQEIKRAEKARSDACD</sequence>
<evidence type="ECO:0000313" key="2">
    <source>
        <dbReference type="Proteomes" id="UP000285349"/>
    </source>
</evidence>